<feature type="region of interest" description="Disordered" evidence="1">
    <location>
        <begin position="233"/>
        <end position="301"/>
    </location>
</feature>
<dbReference type="EC" id="6.2.1.1" evidence="2"/>
<accession>A0A6J4RKC8</accession>
<keyword evidence="2" id="KW-0436">Ligase</keyword>
<dbReference type="GO" id="GO:0003987">
    <property type="term" value="F:acetate-CoA ligase activity"/>
    <property type="evidence" value="ECO:0007669"/>
    <property type="project" value="UniProtKB-EC"/>
</dbReference>
<sequence length="520" mass="56586">DHLRRGRRRTRVARPGALQPRARRVRQAPAREARDDPRGLPRRRARAGLGRAAGPRQRRRPPAALRGGRAGRPRRGRAARAARDGGDLLRHLEARGAPALHVDALRRRGDPPPSRRRRAQGPRHRLRQRAALRRLGRPGARARRRRGAHGRAGRADRGRHGSRRPRPALLHVGHHRAGQGHRARPPLSPRARGVRLLPRGAGRRAFPRHGGVGVGGWNLAPARAVAARGGAGRLSARGRIRPGQAARLPLAPPGHERLHDADRDALDDDHPGRGRAPPAGVPPGLQRRRAAQPGGDPLVPRAVRDHGARLLRADGVLPPRRQLPVDGRARGLDGQADAGLGRPAPRRGRAAGRPGRAGGDLPARALEPALSVGILAQRRGRGGDLRWRVVPHEGCRFGRRGRLRLVRGPRRRRDHRGGVPHRAVRGRVGVPRAPCGARGGCGRLPRRAARQRRQGVHRARGRVRGLRRARRGDQGLRARAAVGLRLSPPHRVRRRPAQDPHGQDPPHRAAPARGGGGGRV</sequence>
<organism evidence="2">
    <name type="scientific">uncultured Solirubrobacteraceae bacterium</name>
    <dbReference type="NCBI Taxonomy" id="1162706"/>
    <lineage>
        <taxon>Bacteria</taxon>
        <taxon>Bacillati</taxon>
        <taxon>Actinomycetota</taxon>
        <taxon>Thermoleophilia</taxon>
        <taxon>Solirubrobacterales</taxon>
        <taxon>Solirubrobacteraceae</taxon>
        <taxon>environmental samples</taxon>
    </lineage>
</organism>
<gene>
    <name evidence="2" type="ORF">AVDCRST_MAG30-144</name>
</gene>
<feature type="compositionally biased region" description="Basic and acidic residues" evidence="1">
    <location>
        <begin position="81"/>
        <end position="94"/>
    </location>
</feature>
<feature type="compositionally biased region" description="Low complexity" evidence="1">
    <location>
        <begin position="274"/>
        <end position="284"/>
    </location>
</feature>
<reference evidence="2" key="1">
    <citation type="submission" date="2020-02" db="EMBL/GenBank/DDBJ databases">
        <authorList>
            <person name="Meier V. D."/>
        </authorList>
    </citation>
    <scope>NUCLEOTIDE SEQUENCE</scope>
    <source>
        <strain evidence="2">AVDCRST_MAG30</strain>
    </source>
</reference>
<feature type="non-terminal residue" evidence="2">
    <location>
        <position position="1"/>
    </location>
</feature>
<evidence type="ECO:0000313" key="2">
    <source>
        <dbReference type="EMBL" id="CAA9471550.1"/>
    </source>
</evidence>
<feature type="region of interest" description="Disordered" evidence="1">
    <location>
        <begin position="439"/>
        <end position="520"/>
    </location>
</feature>
<feature type="compositionally biased region" description="Basic residues" evidence="1">
    <location>
        <begin position="444"/>
        <end position="470"/>
    </location>
</feature>
<feature type="compositionally biased region" description="Basic and acidic residues" evidence="1">
    <location>
        <begin position="254"/>
        <end position="272"/>
    </location>
</feature>
<feature type="compositionally biased region" description="Basic residues" evidence="1">
    <location>
        <begin position="1"/>
        <end position="12"/>
    </location>
</feature>
<feature type="compositionally biased region" description="Basic and acidic residues" evidence="1">
    <location>
        <begin position="496"/>
        <end position="507"/>
    </location>
</feature>
<feature type="region of interest" description="Disordered" evidence="1">
    <location>
        <begin position="1"/>
        <end position="193"/>
    </location>
</feature>
<feature type="region of interest" description="Disordered" evidence="1">
    <location>
        <begin position="318"/>
        <end position="362"/>
    </location>
</feature>
<feature type="non-terminal residue" evidence="2">
    <location>
        <position position="520"/>
    </location>
</feature>
<dbReference type="EMBL" id="CADCVS010000028">
    <property type="protein sequence ID" value="CAA9471550.1"/>
    <property type="molecule type" value="Genomic_DNA"/>
</dbReference>
<protein>
    <submittedName>
        <fullName evidence="2">Acetyl-CoA synthetase</fullName>
        <ecNumber evidence="2">6.2.1.1</ecNumber>
    </submittedName>
</protein>
<feature type="compositionally biased region" description="Basic residues" evidence="1">
    <location>
        <begin position="160"/>
        <end position="184"/>
    </location>
</feature>
<feature type="compositionally biased region" description="Low complexity" evidence="1">
    <location>
        <begin position="351"/>
        <end position="362"/>
    </location>
</feature>
<evidence type="ECO:0000256" key="1">
    <source>
        <dbReference type="SAM" id="MobiDB-lite"/>
    </source>
</evidence>
<feature type="compositionally biased region" description="Basic and acidic residues" evidence="1">
    <location>
        <begin position="29"/>
        <end position="39"/>
    </location>
</feature>
<dbReference type="AlphaFoldDB" id="A0A6J4RKC8"/>
<name>A0A6J4RKC8_9ACTN</name>
<feature type="compositionally biased region" description="Basic residues" evidence="1">
    <location>
        <begin position="69"/>
        <end position="80"/>
    </location>
</feature>
<feature type="compositionally biased region" description="Basic residues" evidence="1">
    <location>
        <begin position="114"/>
        <end position="152"/>
    </location>
</feature>
<proteinExistence type="predicted"/>